<gene>
    <name evidence="3" type="ORF">PPSIR1_35722</name>
</gene>
<dbReference type="GO" id="GO:0006139">
    <property type="term" value="P:nucleobase-containing compound metabolic process"/>
    <property type="evidence" value="ECO:0007669"/>
    <property type="project" value="InterPro"/>
</dbReference>
<dbReference type="GO" id="GO:0006412">
    <property type="term" value="P:translation"/>
    <property type="evidence" value="ECO:0007669"/>
    <property type="project" value="TreeGrafter"/>
</dbReference>
<reference evidence="3 4" key="1">
    <citation type="submission" date="2007-06" db="EMBL/GenBank/DDBJ databases">
        <authorList>
            <person name="Shimkets L."/>
            <person name="Ferriera S."/>
            <person name="Johnson J."/>
            <person name="Kravitz S."/>
            <person name="Beeson K."/>
            <person name="Sutton G."/>
            <person name="Rogers Y.-H."/>
            <person name="Friedman R."/>
            <person name="Frazier M."/>
            <person name="Venter J.C."/>
        </authorList>
    </citation>
    <scope>NUCLEOTIDE SEQUENCE [LARGE SCALE GENOMIC DNA]</scope>
    <source>
        <strain evidence="3 4">SIR-1</strain>
    </source>
</reference>
<dbReference type="GO" id="GO:0003729">
    <property type="term" value="F:mRNA binding"/>
    <property type="evidence" value="ECO:0007669"/>
    <property type="project" value="TreeGrafter"/>
</dbReference>
<dbReference type="PANTHER" id="PTHR10724:SF10">
    <property type="entry name" value="S1 RNA-BINDING DOMAIN-CONTAINING PROTEIN 1"/>
    <property type="match status" value="1"/>
</dbReference>
<dbReference type="InterPro" id="IPR003029">
    <property type="entry name" value="S1_domain"/>
</dbReference>
<dbReference type="FunFam" id="1.10.10.650:FF:000001">
    <property type="entry name" value="S1 RNA-binding domain 1"/>
    <property type="match status" value="1"/>
</dbReference>
<dbReference type="SUPFAM" id="SSF50249">
    <property type="entry name" value="Nucleic acid-binding proteins"/>
    <property type="match status" value="1"/>
</dbReference>
<dbReference type="InterPro" id="IPR041692">
    <property type="entry name" value="HHH_9"/>
</dbReference>
<dbReference type="SUPFAM" id="SSF53098">
    <property type="entry name" value="Ribonuclease H-like"/>
    <property type="match status" value="1"/>
</dbReference>
<feature type="compositionally biased region" description="Gly residues" evidence="1">
    <location>
        <begin position="728"/>
        <end position="737"/>
    </location>
</feature>
<feature type="domain" description="S1 motif" evidence="2">
    <location>
        <begin position="655"/>
        <end position="724"/>
    </location>
</feature>
<protein>
    <recommendedName>
        <fullName evidence="2">S1 motif domain-containing protein</fullName>
    </recommendedName>
</protein>
<keyword evidence="4" id="KW-1185">Reference proteome</keyword>
<dbReference type="SMART" id="SM00316">
    <property type="entry name" value="S1"/>
    <property type="match status" value="1"/>
</dbReference>
<dbReference type="Pfam" id="PF17674">
    <property type="entry name" value="HHH_9"/>
    <property type="match status" value="1"/>
</dbReference>
<feature type="compositionally biased region" description="Basic and acidic residues" evidence="1">
    <location>
        <begin position="740"/>
        <end position="753"/>
    </location>
</feature>
<dbReference type="InterPro" id="IPR012340">
    <property type="entry name" value="NA-bd_OB-fold"/>
</dbReference>
<dbReference type="Pfam" id="PF22706">
    <property type="entry name" value="Tex_central_region"/>
    <property type="match status" value="1"/>
</dbReference>
<dbReference type="PANTHER" id="PTHR10724">
    <property type="entry name" value="30S RIBOSOMAL PROTEIN S1"/>
    <property type="match status" value="1"/>
</dbReference>
<dbReference type="RefSeq" id="WP_006970672.1">
    <property type="nucleotide sequence ID" value="NZ_ABCS01000013.1"/>
</dbReference>
<dbReference type="Gene3D" id="1.10.150.310">
    <property type="entry name" value="Tex RuvX-like domain-like"/>
    <property type="match status" value="1"/>
</dbReference>
<dbReference type="FunFam" id="3.30.420.140:FF:000001">
    <property type="entry name" value="RNA-binding transcriptional accessory protein"/>
    <property type="match status" value="1"/>
</dbReference>
<dbReference type="Pfam" id="PF16921">
    <property type="entry name" value="Tex_YqgF"/>
    <property type="match status" value="1"/>
</dbReference>
<dbReference type="InterPro" id="IPR018974">
    <property type="entry name" value="Tex-like_N"/>
</dbReference>
<dbReference type="SMART" id="SM00732">
    <property type="entry name" value="YqgFc"/>
    <property type="match status" value="1"/>
</dbReference>
<proteinExistence type="predicted"/>
<dbReference type="OrthoDB" id="9804714at2"/>
<dbReference type="PROSITE" id="PS50126">
    <property type="entry name" value="S1"/>
    <property type="match status" value="1"/>
</dbReference>
<dbReference type="InterPro" id="IPR037027">
    <property type="entry name" value="YqgF/RNaseH-like_dom_sf"/>
</dbReference>
<dbReference type="CDD" id="cd05685">
    <property type="entry name" value="S1_Tex"/>
    <property type="match status" value="1"/>
</dbReference>
<comment type="caution">
    <text evidence="3">The sequence shown here is derived from an EMBL/GenBank/DDBJ whole genome shotgun (WGS) entry which is preliminary data.</text>
</comment>
<accession>A6G1S3</accession>
<dbReference type="SUPFAM" id="SSF158832">
    <property type="entry name" value="Tex N-terminal region-like"/>
    <property type="match status" value="1"/>
</dbReference>
<dbReference type="Gene3D" id="2.40.50.140">
    <property type="entry name" value="Nucleic acid-binding proteins"/>
    <property type="match status" value="1"/>
</dbReference>
<sequence length="793" mass="86012">MSAPTLPVTASTFDPVPLLASELGLRPEQVQAVVALLAGGATVPFIARYRKEATGGLDEVQIRQIDERRTYLDELDKRREAVIALIREAGKLTPALEAQLRAATTKQRVEDLYLPYKTKRRTRATIARERGLGPLAERALAQPGEGDPQTEAQALVDPAKELADTHAVLTGVREILVETVAEQPEVRASVRKHFGDHGVLETTEVAGREAGERSKFEDWFDWSEPASKIPSHRYLAIRRGEKEGVLRSKIVVEPALVQPQVETLMQLDPASPFADVLRKAIDKALRGRLSIGVETDVRVELKQRADREAVEVFAENLRNLLLAAPLGAVSVIGIDPGLRTGCKCAALDATGKFLETITIYPVRDRDRAAAQLQAFVAKHGPRAVAVGNGTGGRETEALTREVVRKLGGEQAPIVVSVNEAGASVYSASEVAREEFPDLDLTIRGAISIARRLQDPLAELVKIDPKSIGVGQYQHDVQQTLLKRKLHEVVESCVNKVGVELNTASASLLSYVAGVGGSLAKKIVAHRERVGPFPNRAALSEVPGLGPKTFEQAAGFLRVRDSATPLDRSAVHPERYALVERMAADLGVSVLEIVGNPELAKRVDLQRYVDREAGVGELTLRDILSELAKPGLDPRAEFEAPQFRDDVHEMSDLEEGMALEGVVTNVTKFGAFVDVGVHQDGLVHVSELSDKWVDDPSKVVKVGDKLKVRVLSVDLERKRIALSARKSGGKGQGQGQGQGRNEARGGRDGGERKGSNAGKRSGSKGRDRRGGGKGGRREQRDPGFSNNPFAKLRR</sequence>
<evidence type="ECO:0000313" key="4">
    <source>
        <dbReference type="Proteomes" id="UP000005801"/>
    </source>
</evidence>
<dbReference type="Pfam" id="PF00575">
    <property type="entry name" value="S1"/>
    <property type="match status" value="1"/>
</dbReference>
<dbReference type="GO" id="GO:0005829">
    <property type="term" value="C:cytosol"/>
    <property type="evidence" value="ECO:0007669"/>
    <property type="project" value="TreeGrafter"/>
</dbReference>
<dbReference type="Proteomes" id="UP000005801">
    <property type="component" value="Unassembled WGS sequence"/>
</dbReference>
<dbReference type="Pfam" id="PF12836">
    <property type="entry name" value="HHH_3"/>
    <property type="match status" value="1"/>
</dbReference>
<dbReference type="AlphaFoldDB" id="A6G1S3"/>
<evidence type="ECO:0000313" key="3">
    <source>
        <dbReference type="EMBL" id="EDM80113.1"/>
    </source>
</evidence>
<dbReference type="InterPro" id="IPR032639">
    <property type="entry name" value="Tex_YqgF"/>
</dbReference>
<evidence type="ECO:0000259" key="2">
    <source>
        <dbReference type="PROSITE" id="PS50126"/>
    </source>
</evidence>
<dbReference type="SUPFAM" id="SSF47781">
    <property type="entry name" value="RuvA domain 2-like"/>
    <property type="match status" value="2"/>
</dbReference>
<dbReference type="InterPro" id="IPR012337">
    <property type="entry name" value="RNaseH-like_sf"/>
</dbReference>
<dbReference type="InterPro" id="IPR023319">
    <property type="entry name" value="Tex-like_HTH_dom_sf"/>
</dbReference>
<dbReference type="InterPro" id="IPR055179">
    <property type="entry name" value="Tex-like_central_region"/>
</dbReference>
<dbReference type="GO" id="GO:0003735">
    <property type="term" value="F:structural constituent of ribosome"/>
    <property type="evidence" value="ECO:0007669"/>
    <property type="project" value="TreeGrafter"/>
</dbReference>
<dbReference type="InterPro" id="IPR023323">
    <property type="entry name" value="Tex-like_dom_sf"/>
</dbReference>
<dbReference type="STRING" id="391625.PPSIR1_35722"/>
<feature type="region of interest" description="Disordered" evidence="1">
    <location>
        <begin position="722"/>
        <end position="793"/>
    </location>
</feature>
<dbReference type="eggNOG" id="COG2183">
    <property type="taxonomic scope" value="Bacteria"/>
</dbReference>
<dbReference type="InterPro" id="IPR010994">
    <property type="entry name" value="RuvA_2-like"/>
</dbReference>
<dbReference type="Gene3D" id="3.30.420.140">
    <property type="entry name" value="YqgF/RNase H-like domain"/>
    <property type="match status" value="1"/>
</dbReference>
<dbReference type="FunFam" id="2.40.50.140:FF:000051">
    <property type="entry name" value="RNA-binding transcriptional accessory protein"/>
    <property type="match status" value="1"/>
</dbReference>
<dbReference type="InterPro" id="IPR050437">
    <property type="entry name" value="Ribos_protein_bS1-like"/>
</dbReference>
<evidence type="ECO:0000256" key="1">
    <source>
        <dbReference type="SAM" id="MobiDB-lite"/>
    </source>
</evidence>
<dbReference type="Pfam" id="PF09371">
    <property type="entry name" value="Tex_N"/>
    <property type="match status" value="1"/>
</dbReference>
<dbReference type="Gene3D" id="1.10.3500.10">
    <property type="entry name" value="Tex N-terminal region-like"/>
    <property type="match status" value="1"/>
</dbReference>
<dbReference type="Gene3D" id="1.10.10.650">
    <property type="entry name" value="RuvA domain 2-like"/>
    <property type="match status" value="1"/>
</dbReference>
<organism evidence="3 4">
    <name type="scientific">Plesiocystis pacifica SIR-1</name>
    <dbReference type="NCBI Taxonomy" id="391625"/>
    <lineage>
        <taxon>Bacteria</taxon>
        <taxon>Pseudomonadati</taxon>
        <taxon>Myxococcota</taxon>
        <taxon>Polyangia</taxon>
        <taxon>Nannocystales</taxon>
        <taxon>Nannocystaceae</taxon>
        <taxon>Plesiocystis</taxon>
    </lineage>
</organism>
<name>A6G1S3_9BACT</name>
<feature type="compositionally biased region" description="Basic and acidic residues" evidence="1">
    <location>
        <begin position="763"/>
        <end position="780"/>
    </location>
</feature>
<dbReference type="InterPro" id="IPR044146">
    <property type="entry name" value="S1_Tex"/>
</dbReference>
<dbReference type="EMBL" id="ABCS01000013">
    <property type="protein sequence ID" value="EDM80113.1"/>
    <property type="molecule type" value="Genomic_DNA"/>
</dbReference>
<dbReference type="InterPro" id="IPR006641">
    <property type="entry name" value="YqgF/RNaseH-like_dom"/>
</dbReference>